<dbReference type="Proteomes" id="UP001151760">
    <property type="component" value="Unassembled WGS sequence"/>
</dbReference>
<reference evidence="1" key="1">
    <citation type="journal article" date="2022" name="Int. J. Mol. Sci.">
        <title>Draft Genome of Tanacetum Coccineum: Genomic Comparison of Closely Related Tanacetum-Family Plants.</title>
        <authorList>
            <person name="Yamashiro T."/>
            <person name="Shiraishi A."/>
            <person name="Nakayama K."/>
            <person name="Satake H."/>
        </authorList>
    </citation>
    <scope>NUCLEOTIDE SEQUENCE</scope>
</reference>
<evidence type="ECO:0000313" key="2">
    <source>
        <dbReference type="Proteomes" id="UP001151760"/>
    </source>
</evidence>
<sequence length="118" mass="12741">MSNVLKIKHRLVFESTSNVENEVDELETGGCAQTTTLRLMQGGASMRGACLRNTGGTEAVSCESRSNSRFGVSWDPVDEEAMLGNVMGIPAPAWPLGITLEAVGSMLKDQNMLCYKKN</sequence>
<keyword evidence="2" id="KW-1185">Reference proteome</keyword>
<dbReference type="EMBL" id="BQNB010020590">
    <property type="protein sequence ID" value="GJT97555.1"/>
    <property type="molecule type" value="Genomic_DNA"/>
</dbReference>
<name>A0ABQ5IC12_9ASTR</name>
<organism evidence="1 2">
    <name type="scientific">Tanacetum coccineum</name>
    <dbReference type="NCBI Taxonomy" id="301880"/>
    <lineage>
        <taxon>Eukaryota</taxon>
        <taxon>Viridiplantae</taxon>
        <taxon>Streptophyta</taxon>
        <taxon>Embryophyta</taxon>
        <taxon>Tracheophyta</taxon>
        <taxon>Spermatophyta</taxon>
        <taxon>Magnoliopsida</taxon>
        <taxon>eudicotyledons</taxon>
        <taxon>Gunneridae</taxon>
        <taxon>Pentapetalae</taxon>
        <taxon>asterids</taxon>
        <taxon>campanulids</taxon>
        <taxon>Asterales</taxon>
        <taxon>Asteraceae</taxon>
        <taxon>Asteroideae</taxon>
        <taxon>Anthemideae</taxon>
        <taxon>Anthemidinae</taxon>
        <taxon>Tanacetum</taxon>
    </lineage>
</organism>
<evidence type="ECO:0000313" key="1">
    <source>
        <dbReference type="EMBL" id="GJT97555.1"/>
    </source>
</evidence>
<gene>
    <name evidence="1" type="ORF">Tco_1093073</name>
</gene>
<comment type="caution">
    <text evidence="1">The sequence shown here is derived from an EMBL/GenBank/DDBJ whole genome shotgun (WGS) entry which is preliminary data.</text>
</comment>
<protein>
    <submittedName>
        <fullName evidence="1">Uncharacterized protein</fullName>
    </submittedName>
</protein>
<reference evidence="1" key="2">
    <citation type="submission" date="2022-01" db="EMBL/GenBank/DDBJ databases">
        <authorList>
            <person name="Yamashiro T."/>
            <person name="Shiraishi A."/>
            <person name="Satake H."/>
            <person name="Nakayama K."/>
        </authorList>
    </citation>
    <scope>NUCLEOTIDE SEQUENCE</scope>
</reference>
<accession>A0ABQ5IC12</accession>
<proteinExistence type="predicted"/>